<dbReference type="EMBL" id="UINC01157148">
    <property type="protein sequence ID" value="SVD53980.1"/>
    <property type="molecule type" value="Genomic_DNA"/>
</dbReference>
<evidence type="ECO:0000313" key="1">
    <source>
        <dbReference type="EMBL" id="SVD53980.1"/>
    </source>
</evidence>
<dbReference type="AlphaFoldDB" id="A0A382W5V7"/>
<sequence length="192" mass="20839">ENGIGLFGSAAVDSIGFSVRPKGTPECTGCECWGCGRRPTEWSGTLDPDTGNGSVRYLKEKGGHKCDLSYEITGAAPVAPCAECSFVWEFTLTDLTIVSDGGGCGDAYEAEGQTLRFGQSKEVISPEGGTPEHGLYYYDVRWTRVEEGWSLMPGYGEYEDIWLFGFNDTLWHSVPAIASDRGVRGREVRGSI</sequence>
<feature type="non-terminal residue" evidence="1">
    <location>
        <position position="1"/>
    </location>
</feature>
<organism evidence="1">
    <name type="scientific">marine metagenome</name>
    <dbReference type="NCBI Taxonomy" id="408172"/>
    <lineage>
        <taxon>unclassified sequences</taxon>
        <taxon>metagenomes</taxon>
        <taxon>ecological metagenomes</taxon>
    </lineage>
</organism>
<proteinExistence type="predicted"/>
<gene>
    <name evidence="1" type="ORF">METZ01_LOCUS406834</name>
</gene>
<accession>A0A382W5V7</accession>
<name>A0A382W5V7_9ZZZZ</name>
<reference evidence="1" key="1">
    <citation type="submission" date="2018-05" db="EMBL/GenBank/DDBJ databases">
        <authorList>
            <person name="Lanie J.A."/>
            <person name="Ng W.-L."/>
            <person name="Kazmierczak K.M."/>
            <person name="Andrzejewski T.M."/>
            <person name="Davidsen T.M."/>
            <person name="Wayne K.J."/>
            <person name="Tettelin H."/>
            <person name="Glass J.I."/>
            <person name="Rusch D."/>
            <person name="Podicherti R."/>
            <person name="Tsui H.-C.T."/>
            <person name="Winkler M.E."/>
        </authorList>
    </citation>
    <scope>NUCLEOTIDE SEQUENCE</scope>
</reference>
<protein>
    <submittedName>
        <fullName evidence="1">Uncharacterized protein</fullName>
    </submittedName>
</protein>